<dbReference type="InParanoid" id="A2DUI4"/>
<proteinExistence type="inferred from homology"/>
<dbReference type="InterPro" id="IPR036291">
    <property type="entry name" value="NAD(P)-bd_dom_sf"/>
</dbReference>
<evidence type="ECO:0000313" key="11">
    <source>
        <dbReference type="Proteomes" id="UP000001542"/>
    </source>
</evidence>
<feature type="active site" description="Proton acceptor" evidence="5">
    <location>
        <position position="184"/>
    </location>
</feature>
<dbReference type="FunFam" id="3.40.50.720:FF:000010">
    <property type="entry name" value="Malate dehydrogenase"/>
    <property type="match status" value="1"/>
</dbReference>
<reference evidence="10" key="1">
    <citation type="submission" date="2006-10" db="EMBL/GenBank/DDBJ databases">
        <authorList>
            <person name="Amadeo P."/>
            <person name="Zhao Q."/>
            <person name="Wortman J."/>
            <person name="Fraser-Liggett C."/>
            <person name="Carlton J."/>
        </authorList>
    </citation>
    <scope>NUCLEOTIDE SEQUENCE</scope>
    <source>
        <strain evidence="10">G3</strain>
    </source>
</reference>
<feature type="binding site" evidence="6">
    <location>
        <begin position="126"/>
        <end position="128"/>
    </location>
    <ligand>
        <name>NAD(+)</name>
        <dbReference type="ChEBI" id="CHEBI:57540"/>
    </ligand>
</feature>
<evidence type="ECO:0000256" key="5">
    <source>
        <dbReference type="PIRSR" id="PIRSR000102-1"/>
    </source>
</evidence>
<evidence type="ECO:0000256" key="3">
    <source>
        <dbReference type="ARBA" id="ARBA00023002"/>
    </source>
</evidence>
<dbReference type="KEGG" id="tva:4773881"/>
<accession>A2DUI4</accession>
<dbReference type="EMBL" id="DS113249">
    <property type="protein sequence ID" value="EAY15875.1"/>
    <property type="molecule type" value="Genomic_DNA"/>
</dbReference>
<dbReference type="SUPFAM" id="SSF51735">
    <property type="entry name" value="NAD(P)-binding Rossmann-fold domains"/>
    <property type="match status" value="1"/>
</dbReference>
<dbReference type="VEuPathDB" id="TrichDB:TVAG_165030"/>
<dbReference type="PANTHER" id="PTHR23382">
    <property type="entry name" value="MALATE DEHYDROGENASE"/>
    <property type="match status" value="1"/>
</dbReference>
<evidence type="ECO:0000313" key="10">
    <source>
        <dbReference type="EMBL" id="EAY15875.1"/>
    </source>
</evidence>
<dbReference type="STRING" id="5722.A2DUI4"/>
<keyword evidence="3 7" id="KW-0560">Oxidoreductase</keyword>
<dbReference type="SUPFAM" id="SSF56327">
    <property type="entry name" value="LDH C-terminal domain-like"/>
    <property type="match status" value="1"/>
</dbReference>
<dbReference type="SMR" id="A2DUI4"/>
<dbReference type="OrthoDB" id="4069699at2759"/>
<dbReference type="CDD" id="cd00704">
    <property type="entry name" value="MDH"/>
    <property type="match status" value="1"/>
</dbReference>
<dbReference type="FunCoup" id="A2DUI4">
    <property type="interactions" value="127"/>
</dbReference>
<evidence type="ECO:0000256" key="2">
    <source>
        <dbReference type="ARBA" id="ARBA00012995"/>
    </source>
</evidence>
<dbReference type="Gene3D" id="3.40.50.720">
    <property type="entry name" value="NAD(P)-binding Rossmann-like Domain"/>
    <property type="match status" value="1"/>
</dbReference>
<dbReference type="GO" id="GO:0006107">
    <property type="term" value="P:oxaloacetate metabolic process"/>
    <property type="evidence" value="ECO:0000318"/>
    <property type="project" value="GO_Central"/>
</dbReference>
<dbReference type="PIRSF" id="PIRSF000102">
    <property type="entry name" value="Lac_mal_DH"/>
    <property type="match status" value="1"/>
</dbReference>
<feature type="binding site" evidence="6">
    <location>
        <position position="102"/>
    </location>
    <ligand>
        <name>NAD(+)</name>
        <dbReference type="ChEBI" id="CHEBI:57540"/>
    </ligand>
</feature>
<feature type="domain" description="Lactate/malate dehydrogenase C-terminal" evidence="9">
    <location>
        <begin position="155"/>
        <end position="322"/>
    </location>
</feature>
<dbReference type="Pfam" id="PF02866">
    <property type="entry name" value="Ldh_1_C"/>
    <property type="match status" value="1"/>
</dbReference>
<dbReference type="Proteomes" id="UP000001542">
    <property type="component" value="Unassembled WGS sequence"/>
</dbReference>
<dbReference type="GO" id="GO:0006099">
    <property type="term" value="P:tricarboxylic acid cycle"/>
    <property type="evidence" value="ECO:0000318"/>
    <property type="project" value="GO_Central"/>
</dbReference>
<dbReference type="InterPro" id="IPR015955">
    <property type="entry name" value="Lactate_DH/Glyco_Ohase_4_C"/>
</dbReference>
<dbReference type="GO" id="GO:0006108">
    <property type="term" value="P:malate metabolic process"/>
    <property type="evidence" value="ECO:0000318"/>
    <property type="project" value="GO_Central"/>
</dbReference>
<keyword evidence="11" id="KW-1185">Reference proteome</keyword>
<evidence type="ECO:0000259" key="9">
    <source>
        <dbReference type="Pfam" id="PF02866"/>
    </source>
</evidence>
<dbReference type="RefSeq" id="XP_001328098.1">
    <property type="nucleotide sequence ID" value="XM_001328063.1"/>
</dbReference>
<organism evidence="10 11">
    <name type="scientific">Trichomonas vaginalis (strain ATCC PRA-98 / G3)</name>
    <dbReference type="NCBI Taxonomy" id="412133"/>
    <lineage>
        <taxon>Eukaryota</taxon>
        <taxon>Metamonada</taxon>
        <taxon>Parabasalia</taxon>
        <taxon>Trichomonadida</taxon>
        <taxon>Trichomonadidae</taxon>
        <taxon>Trichomonas</taxon>
    </lineage>
</organism>
<dbReference type="Gene3D" id="3.90.110.10">
    <property type="entry name" value="Lactate dehydrogenase/glycoside hydrolase, family 4, C-terminal"/>
    <property type="match status" value="1"/>
</dbReference>
<dbReference type="AlphaFoldDB" id="A2DUI4"/>
<evidence type="ECO:0000259" key="8">
    <source>
        <dbReference type="Pfam" id="PF00056"/>
    </source>
</evidence>
<dbReference type="NCBIfam" id="TIGR01759">
    <property type="entry name" value="MalateDH-SF1"/>
    <property type="match status" value="1"/>
</dbReference>
<dbReference type="eggNOG" id="KOG1496">
    <property type="taxonomic scope" value="Eukaryota"/>
</dbReference>
<feature type="domain" description="Lactate/malate dehydrogenase N-terminal" evidence="8">
    <location>
        <begin position="6"/>
        <end position="149"/>
    </location>
</feature>
<feature type="binding site" evidence="6">
    <location>
        <begin position="11"/>
        <end position="17"/>
    </location>
    <ligand>
        <name>NAD(+)</name>
        <dbReference type="ChEBI" id="CHEBI:57540"/>
    </ligand>
</feature>
<dbReference type="GO" id="GO:0030060">
    <property type="term" value="F:L-malate dehydrogenase (NAD+) activity"/>
    <property type="evidence" value="ECO:0000318"/>
    <property type="project" value="GO_Central"/>
</dbReference>
<dbReference type="InterPro" id="IPR010945">
    <property type="entry name" value="Malate_DH_type2"/>
</dbReference>
<protein>
    <recommendedName>
        <fullName evidence="2">malate dehydrogenase</fullName>
        <ecNumber evidence="2">1.1.1.37</ecNumber>
    </recommendedName>
</protein>
<evidence type="ECO:0000256" key="4">
    <source>
        <dbReference type="ARBA" id="ARBA00023027"/>
    </source>
</evidence>
<comment type="similarity">
    <text evidence="1">Belongs to the LDH/MDH superfamily. MDH type 2 family.</text>
</comment>
<dbReference type="InterPro" id="IPR001557">
    <property type="entry name" value="L-lactate/malate_DH"/>
</dbReference>
<dbReference type="InterPro" id="IPR001236">
    <property type="entry name" value="Lactate/malate_DH_N"/>
</dbReference>
<gene>
    <name evidence="10" type="ORF">TVAG_165030</name>
</gene>
<sequence>MEKPAHVLIVGASGQIGYILAHWIAHGDLYGDRQVFLHLYSRTQDKLTALVMELEDCAFPHLSGCVASTDPAVAFKDVECAFLTSSYKLPAWEVRSFLVNKNSHIYKEVGEWLSMYANPSCKVLMIANPTNTNAALCAKFAKNLNPQNFTSLSMLDHNRANFYIADKLGVPVCDLKDVIVWGNHGETIVPDLTNATFVKNGKTERILDVLGEDFMKNEFYKFMTSRGPCITKHRGISAAASTVVAVLEHMKALLFGTKKILSLAIPVPENNKYGIKPGIVFSFPCTNDEDGKVNIVDYPVNDWLQEKLKVTEKDLVDELKFALETLQEQ</sequence>
<name>A2DUI4_TRIV3</name>
<dbReference type="VEuPathDB" id="TrichDB:TVAGG3_0663330"/>
<evidence type="ECO:0000256" key="1">
    <source>
        <dbReference type="ARBA" id="ARBA00009613"/>
    </source>
</evidence>
<evidence type="ECO:0000256" key="6">
    <source>
        <dbReference type="PIRSR" id="PIRSR000102-3"/>
    </source>
</evidence>
<evidence type="ECO:0000256" key="7">
    <source>
        <dbReference type="RuleBase" id="RU003369"/>
    </source>
</evidence>
<keyword evidence="4 6" id="KW-0520">NAD</keyword>
<reference evidence="10" key="2">
    <citation type="journal article" date="2007" name="Science">
        <title>Draft genome sequence of the sexually transmitted pathogen Trichomonas vaginalis.</title>
        <authorList>
            <person name="Carlton J.M."/>
            <person name="Hirt R.P."/>
            <person name="Silva J.C."/>
            <person name="Delcher A.L."/>
            <person name="Schatz M."/>
            <person name="Zhao Q."/>
            <person name="Wortman J.R."/>
            <person name="Bidwell S.L."/>
            <person name="Alsmark U.C.M."/>
            <person name="Besteiro S."/>
            <person name="Sicheritz-Ponten T."/>
            <person name="Noel C.J."/>
            <person name="Dacks J.B."/>
            <person name="Foster P.G."/>
            <person name="Simillion C."/>
            <person name="Van de Peer Y."/>
            <person name="Miranda-Saavedra D."/>
            <person name="Barton G.J."/>
            <person name="Westrop G.D."/>
            <person name="Mueller S."/>
            <person name="Dessi D."/>
            <person name="Fiori P.L."/>
            <person name="Ren Q."/>
            <person name="Paulsen I."/>
            <person name="Zhang H."/>
            <person name="Bastida-Corcuera F.D."/>
            <person name="Simoes-Barbosa A."/>
            <person name="Brown M.T."/>
            <person name="Hayes R.D."/>
            <person name="Mukherjee M."/>
            <person name="Okumura C.Y."/>
            <person name="Schneider R."/>
            <person name="Smith A.J."/>
            <person name="Vanacova S."/>
            <person name="Villalvazo M."/>
            <person name="Haas B.J."/>
            <person name="Pertea M."/>
            <person name="Feldblyum T.V."/>
            <person name="Utterback T.R."/>
            <person name="Shu C.L."/>
            <person name="Osoegawa K."/>
            <person name="de Jong P.J."/>
            <person name="Hrdy I."/>
            <person name="Horvathova L."/>
            <person name="Zubacova Z."/>
            <person name="Dolezal P."/>
            <person name="Malik S.B."/>
            <person name="Logsdon J.M. Jr."/>
            <person name="Henze K."/>
            <person name="Gupta A."/>
            <person name="Wang C.C."/>
            <person name="Dunne R.L."/>
            <person name="Upcroft J.A."/>
            <person name="Upcroft P."/>
            <person name="White O."/>
            <person name="Salzberg S.L."/>
            <person name="Tang P."/>
            <person name="Chiu C.-H."/>
            <person name="Lee Y.-S."/>
            <person name="Embley T.M."/>
            <person name="Coombs G.H."/>
            <person name="Mottram J.C."/>
            <person name="Tachezy J."/>
            <person name="Fraser-Liggett C.M."/>
            <person name="Johnson P.J."/>
        </authorList>
    </citation>
    <scope>NUCLEOTIDE SEQUENCE [LARGE SCALE GENOMIC DNA]</scope>
    <source>
        <strain evidence="10">G3</strain>
    </source>
</reference>
<dbReference type="EC" id="1.1.1.37" evidence="2"/>
<dbReference type="InterPro" id="IPR022383">
    <property type="entry name" value="Lactate/malate_DH_C"/>
</dbReference>
<dbReference type="Pfam" id="PF00056">
    <property type="entry name" value="Ldh_1_N"/>
    <property type="match status" value="1"/>
</dbReference>